<keyword evidence="2" id="KW-1185">Reference proteome</keyword>
<dbReference type="Pfam" id="PF03140">
    <property type="entry name" value="DUF247"/>
    <property type="match status" value="1"/>
</dbReference>
<comment type="caution">
    <text evidence="1">The sequence shown here is derived from an EMBL/GenBank/DDBJ whole genome shotgun (WGS) entry which is preliminary data.</text>
</comment>
<reference evidence="1 2" key="1">
    <citation type="journal article" date="2023" name="G3 (Bethesda)">
        <title>A haplotype-resolved chromosome-scale genome for Quercus rubra L. provides insights into the genetics of adaptive traits for red oak species.</title>
        <authorList>
            <person name="Kapoor B."/>
            <person name="Jenkins J."/>
            <person name="Schmutz J."/>
            <person name="Zhebentyayeva T."/>
            <person name="Kuelheim C."/>
            <person name="Coggeshall M."/>
            <person name="Heim C."/>
            <person name="Lasky J.R."/>
            <person name="Leites L."/>
            <person name="Islam-Faridi N."/>
            <person name="Romero-Severson J."/>
            <person name="DeLeo V.L."/>
            <person name="Lucas S.M."/>
            <person name="Lazic D."/>
            <person name="Gailing O."/>
            <person name="Carlson J."/>
            <person name="Staton M."/>
        </authorList>
    </citation>
    <scope>NUCLEOTIDE SEQUENCE [LARGE SCALE GENOMIC DNA]</scope>
    <source>
        <strain evidence="1">Pseudo-F2</strain>
    </source>
</reference>
<name>A0AAN7G7S5_QUERU</name>
<sequence length="315" mass="35292">MAENKEDSAAIDIEGLVYYSIKAQMSQDLFTSPNCCIFKTPTRLLELNEKAYVPDAYSIGPFHHGHPKFEETEKIKIKYLKGFISRSPSPETMLRDLINSVKHVEREARECYAGPIGYTPDEFITILVIDGCFIIELLRKSACKKAIEHNDPLFTTASMFGSLSRDLMLLENQVPWMVLERLFNLTGDLTGNNVNASLIELVKYFVSSDLWIKLPSVHPPIQEMKHILDVIRKLMVSSIEAGERQIDWTPLPSATSLVEAGVKIRSGESIKFDNGVLDIPPLVIHEKKNPSFGILSVLNNATQIVNLGSLPMLCS</sequence>
<dbReference type="InterPro" id="IPR004158">
    <property type="entry name" value="DUF247_pln"/>
</dbReference>
<dbReference type="PANTHER" id="PTHR31170:SF17">
    <property type="match status" value="1"/>
</dbReference>
<gene>
    <name evidence="1" type="ORF">RGQ29_012039</name>
</gene>
<dbReference type="Proteomes" id="UP001324115">
    <property type="component" value="Unassembled WGS sequence"/>
</dbReference>
<proteinExistence type="predicted"/>
<evidence type="ECO:0000313" key="1">
    <source>
        <dbReference type="EMBL" id="KAK4603335.1"/>
    </source>
</evidence>
<organism evidence="1 2">
    <name type="scientific">Quercus rubra</name>
    <name type="common">Northern red oak</name>
    <name type="synonym">Quercus borealis</name>
    <dbReference type="NCBI Taxonomy" id="3512"/>
    <lineage>
        <taxon>Eukaryota</taxon>
        <taxon>Viridiplantae</taxon>
        <taxon>Streptophyta</taxon>
        <taxon>Embryophyta</taxon>
        <taxon>Tracheophyta</taxon>
        <taxon>Spermatophyta</taxon>
        <taxon>Magnoliopsida</taxon>
        <taxon>eudicotyledons</taxon>
        <taxon>Gunneridae</taxon>
        <taxon>Pentapetalae</taxon>
        <taxon>rosids</taxon>
        <taxon>fabids</taxon>
        <taxon>Fagales</taxon>
        <taxon>Fagaceae</taxon>
        <taxon>Quercus</taxon>
    </lineage>
</organism>
<protein>
    <submittedName>
        <fullName evidence="1">Uncharacterized protein</fullName>
    </submittedName>
</protein>
<dbReference type="PANTHER" id="PTHR31170">
    <property type="entry name" value="BNAC04G53230D PROTEIN"/>
    <property type="match status" value="1"/>
</dbReference>
<evidence type="ECO:0000313" key="2">
    <source>
        <dbReference type="Proteomes" id="UP001324115"/>
    </source>
</evidence>
<accession>A0AAN7G7S5</accession>
<dbReference type="EMBL" id="JAXUIC010000002">
    <property type="protein sequence ID" value="KAK4603335.1"/>
    <property type="molecule type" value="Genomic_DNA"/>
</dbReference>
<dbReference type="AlphaFoldDB" id="A0AAN7G7S5"/>